<dbReference type="EMBL" id="JAWJWF010000003">
    <property type="protein sequence ID" value="KAK6635638.1"/>
    <property type="molecule type" value="Genomic_DNA"/>
</dbReference>
<accession>A0ABR1B8X4</accession>
<feature type="region of interest" description="Disordered" evidence="1">
    <location>
        <begin position="1"/>
        <end position="27"/>
    </location>
</feature>
<organism evidence="2 3">
    <name type="scientific">Polyplax serrata</name>
    <name type="common">Common mouse louse</name>
    <dbReference type="NCBI Taxonomy" id="468196"/>
    <lineage>
        <taxon>Eukaryota</taxon>
        <taxon>Metazoa</taxon>
        <taxon>Ecdysozoa</taxon>
        <taxon>Arthropoda</taxon>
        <taxon>Hexapoda</taxon>
        <taxon>Insecta</taxon>
        <taxon>Pterygota</taxon>
        <taxon>Neoptera</taxon>
        <taxon>Paraneoptera</taxon>
        <taxon>Psocodea</taxon>
        <taxon>Troctomorpha</taxon>
        <taxon>Phthiraptera</taxon>
        <taxon>Anoplura</taxon>
        <taxon>Polyplacidae</taxon>
        <taxon>Polyplax</taxon>
    </lineage>
</organism>
<keyword evidence="3" id="KW-1185">Reference proteome</keyword>
<reference evidence="2 3" key="1">
    <citation type="submission" date="2023-09" db="EMBL/GenBank/DDBJ databases">
        <title>Genomes of two closely related lineages of the louse Polyplax serrata with different host specificities.</title>
        <authorList>
            <person name="Martinu J."/>
            <person name="Tarabai H."/>
            <person name="Stefka J."/>
            <person name="Hypsa V."/>
        </authorList>
    </citation>
    <scope>NUCLEOTIDE SEQUENCE [LARGE SCALE GENOMIC DNA]</scope>
    <source>
        <strain evidence="2">98ZLc_SE</strain>
    </source>
</reference>
<feature type="region of interest" description="Disordered" evidence="1">
    <location>
        <begin position="60"/>
        <end position="79"/>
    </location>
</feature>
<name>A0ABR1B8X4_POLSC</name>
<evidence type="ECO:0000313" key="3">
    <source>
        <dbReference type="Proteomes" id="UP001359485"/>
    </source>
</evidence>
<sequence>MHLMLAKRVGKTFTRRREREGERRAARGGEVERQTYKFYLIIPDGNLFVLIEIWKSEQKKKDKEDEQAEDEGPASVGALSGRSKGFWAIRKNLGMSVPGV</sequence>
<feature type="compositionally biased region" description="Basic and acidic residues" evidence="1">
    <location>
        <begin position="15"/>
        <end position="27"/>
    </location>
</feature>
<proteinExistence type="predicted"/>
<comment type="caution">
    <text evidence="2">The sequence shown here is derived from an EMBL/GenBank/DDBJ whole genome shotgun (WGS) entry which is preliminary data.</text>
</comment>
<dbReference type="Proteomes" id="UP001359485">
    <property type="component" value="Unassembled WGS sequence"/>
</dbReference>
<gene>
    <name evidence="2" type="ORF">RUM44_000892</name>
</gene>
<evidence type="ECO:0000313" key="2">
    <source>
        <dbReference type="EMBL" id="KAK6635638.1"/>
    </source>
</evidence>
<protein>
    <submittedName>
        <fullName evidence="2">Uncharacterized protein</fullName>
    </submittedName>
</protein>
<evidence type="ECO:0000256" key="1">
    <source>
        <dbReference type="SAM" id="MobiDB-lite"/>
    </source>
</evidence>